<sequence length="79" mass="8622">MLFACVAGLLDEDGEERDGTYQAFDTEARRLWQVIRATRSTSVKATAQAATRIGRHTINTVTKSPRTSTSPAMAASEFT</sequence>
<feature type="compositionally biased region" description="Polar residues" evidence="1">
    <location>
        <begin position="59"/>
        <end position="71"/>
    </location>
</feature>
<dbReference type="EMBL" id="FMWP01000048">
    <property type="protein sequence ID" value="SCZ93963.1"/>
    <property type="molecule type" value="Genomic_DNA"/>
</dbReference>
<feature type="region of interest" description="Disordered" evidence="1">
    <location>
        <begin position="59"/>
        <end position="79"/>
    </location>
</feature>
<evidence type="ECO:0000313" key="2">
    <source>
        <dbReference type="EMBL" id="SCZ93963.1"/>
    </source>
</evidence>
<proteinExistence type="predicted"/>
<keyword evidence="3" id="KW-1185">Reference proteome</keyword>
<evidence type="ECO:0000256" key="1">
    <source>
        <dbReference type="SAM" id="MobiDB-lite"/>
    </source>
</evidence>
<evidence type="ECO:0000313" key="3">
    <source>
        <dbReference type="Proteomes" id="UP000249723"/>
    </source>
</evidence>
<protein>
    <submittedName>
        <fullName evidence="2">BZ3500_MvSof-1268-A1-R1_Chr6-3g09030 protein</fullName>
    </submittedName>
</protein>
<gene>
    <name evidence="2" type="ORF">BZ3500_MVSOF-1268-A1-R1_CHR6-3G09030</name>
</gene>
<accession>A0A2X0NIB0</accession>
<dbReference type="AlphaFoldDB" id="A0A2X0NIB0"/>
<reference evidence="3" key="1">
    <citation type="submission" date="2016-10" db="EMBL/GenBank/DDBJ databases">
        <authorList>
            <person name="Jeantristanb JTB J.-T."/>
            <person name="Ricardo R."/>
        </authorList>
    </citation>
    <scope>NUCLEOTIDE SEQUENCE [LARGE SCALE GENOMIC DNA]</scope>
</reference>
<name>A0A2X0NIB0_9BASI</name>
<organism evidence="2 3">
    <name type="scientific">Microbotryum saponariae</name>
    <dbReference type="NCBI Taxonomy" id="289078"/>
    <lineage>
        <taxon>Eukaryota</taxon>
        <taxon>Fungi</taxon>
        <taxon>Dikarya</taxon>
        <taxon>Basidiomycota</taxon>
        <taxon>Pucciniomycotina</taxon>
        <taxon>Microbotryomycetes</taxon>
        <taxon>Microbotryales</taxon>
        <taxon>Microbotryaceae</taxon>
        <taxon>Microbotryum</taxon>
    </lineage>
</organism>
<dbReference type="Proteomes" id="UP000249723">
    <property type="component" value="Unassembled WGS sequence"/>
</dbReference>